<comment type="pathway">
    <text evidence="3">Secondary metabolite metabolism; methylglyoxal degradation; (R)-lactate from methylglyoxal: step 2/2.</text>
</comment>
<gene>
    <name evidence="11" type="ORF">AWRI3578_g4004</name>
</gene>
<evidence type="ECO:0000313" key="11">
    <source>
        <dbReference type="EMBL" id="OEJ81541.1"/>
    </source>
</evidence>
<evidence type="ECO:0000259" key="10">
    <source>
        <dbReference type="SMART" id="SM00849"/>
    </source>
</evidence>
<keyword evidence="6" id="KW-0479">Metal-binding</keyword>
<keyword evidence="8" id="KW-0862">Zinc</keyword>
<dbReference type="Pfam" id="PF00753">
    <property type="entry name" value="Lactamase_B"/>
    <property type="match status" value="1"/>
</dbReference>
<dbReference type="InterPro" id="IPR001279">
    <property type="entry name" value="Metallo-B-lactamas"/>
</dbReference>
<dbReference type="Proteomes" id="UP000095605">
    <property type="component" value="Unassembled WGS sequence"/>
</dbReference>
<accession>A0A1E5R3T5</accession>
<dbReference type="SUPFAM" id="SSF56281">
    <property type="entry name" value="Metallo-hydrolase/oxidoreductase"/>
    <property type="match status" value="1"/>
</dbReference>
<dbReference type="GO" id="GO:0004416">
    <property type="term" value="F:hydroxyacylglutathione hydrolase activity"/>
    <property type="evidence" value="ECO:0007669"/>
    <property type="project" value="UniProtKB-EC"/>
</dbReference>
<dbReference type="UniPathway" id="UPA00619">
    <property type="reaction ID" value="UER00676"/>
</dbReference>
<dbReference type="OrthoDB" id="515692at2759"/>
<keyword evidence="12" id="KW-1185">Reference proteome</keyword>
<dbReference type="EMBL" id="LPNL01000009">
    <property type="protein sequence ID" value="OEJ81541.1"/>
    <property type="molecule type" value="Genomic_DNA"/>
</dbReference>
<protein>
    <recommendedName>
        <fullName evidence="5">hydroxyacylglutathione hydrolase</fullName>
        <ecNumber evidence="5">3.1.2.6</ecNumber>
    </recommendedName>
    <alternativeName>
        <fullName evidence="9">Glyoxalase II</fullName>
    </alternativeName>
</protein>
<dbReference type="CDD" id="cd07723">
    <property type="entry name" value="hydroxyacylglutathione_hydrolase_MBL-fold"/>
    <property type="match status" value="1"/>
</dbReference>
<comment type="cofactor">
    <cofactor evidence="2">
        <name>Zn(2+)</name>
        <dbReference type="ChEBI" id="CHEBI:29105"/>
    </cofactor>
</comment>
<sequence>MQIKPLKMRWATGGVNYSYLLSKLTPPSMSATNWIIDPAEPDEIQDQLSINEFQSITTIVNTHHHYDHAGGNLEFASLLKERKMPEFIIGSKKSATLSSSSIVLPEDGEVFDLGDKITVEAIRTPCHTQDSVCYLVHDSDNADEYGIFTGDTLFTAGCGRFFEGTGEQMHKSLSHIIKRTEGIWDKVKVYPGHEYTKSNVKFVRSKIWKSIGENPAFDELEEIASKTEVLTGMFTLKDELEFNPFLKLNDPYVRRAVGDAQNSLSESEVMSKLRSLKDSF</sequence>
<evidence type="ECO:0000256" key="3">
    <source>
        <dbReference type="ARBA" id="ARBA00004963"/>
    </source>
</evidence>
<comment type="catalytic activity">
    <reaction evidence="1">
        <text>an S-(2-hydroxyacyl)glutathione + H2O = a 2-hydroxy carboxylate + glutathione + H(+)</text>
        <dbReference type="Rhea" id="RHEA:21864"/>
        <dbReference type="ChEBI" id="CHEBI:15377"/>
        <dbReference type="ChEBI" id="CHEBI:15378"/>
        <dbReference type="ChEBI" id="CHEBI:57925"/>
        <dbReference type="ChEBI" id="CHEBI:58896"/>
        <dbReference type="ChEBI" id="CHEBI:71261"/>
        <dbReference type="EC" id="3.1.2.6"/>
    </reaction>
</comment>
<dbReference type="SMART" id="SM00849">
    <property type="entry name" value="Lactamase_B"/>
    <property type="match status" value="1"/>
</dbReference>
<proteinExistence type="inferred from homology"/>
<feature type="domain" description="Metallo-beta-lactamase" evidence="10">
    <location>
        <begin position="15"/>
        <end position="193"/>
    </location>
</feature>
<evidence type="ECO:0000256" key="6">
    <source>
        <dbReference type="ARBA" id="ARBA00022723"/>
    </source>
</evidence>
<dbReference type="InterPro" id="IPR035680">
    <property type="entry name" value="Clx_II_MBL"/>
</dbReference>
<evidence type="ECO:0000256" key="4">
    <source>
        <dbReference type="ARBA" id="ARBA00006759"/>
    </source>
</evidence>
<name>A0A1E5R3T5_9ASCO</name>
<dbReference type="InterPro" id="IPR032282">
    <property type="entry name" value="HAGH_C"/>
</dbReference>
<dbReference type="Gene3D" id="3.60.15.10">
    <property type="entry name" value="Ribonuclease Z/Hydroxyacylglutathione hydrolase-like"/>
    <property type="match status" value="1"/>
</dbReference>
<organism evidence="11 12">
    <name type="scientific">Hanseniaspora opuntiae</name>
    <dbReference type="NCBI Taxonomy" id="211096"/>
    <lineage>
        <taxon>Eukaryota</taxon>
        <taxon>Fungi</taxon>
        <taxon>Dikarya</taxon>
        <taxon>Ascomycota</taxon>
        <taxon>Saccharomycotina</taxon>
        <taxon>Saccharomycetes</taxon>
        <taxon>Saccharomycodales</taxon>
        <taxon>Saccharomycodaceae</taxon>
        <taxon>Hanseniaspora</taxon>
    </lineage>
</organism>
<evidence type="ECO:0000256" key="9">
    <source>
        <dbReference type="ARBA" id="ARBA00031044"/>
    </source>
</evidence>
<keyword evidence="7 11" id="KW-0378">Hydrolase</keyword>
<dbReference type="PANTHER" id="PTHR11935">
    <property type="entry name" value="BETA LACTAMASE DOMAIN"/>
    <property type="match status" value="1"/>
</dbReference>
<reference evidence="12" key="1">
    <citation type="journal article" date="2016" name="Genome Announc.">
        <title>Genome sequences of three species of Hanseniaspora isolated from spontaneous wine fermentations.</title>
        <authorList>
            <person name="Sternes P.R."/>
            <person name="Lee D."/>
            <person name="Kutyna D.R."/>
            <person name="Borneman A.R."/>
        </authorList>
    </citation>
    <scope>NUCLEOTIDE SEQUENCE [LARGE SCALE GENOMIC DNA]</scope>
    <source>
        <strain evidence="12">AWRI3578</strain>
    </source>
</reference>
<evidence type="ECO:0000256" key="2">
    <source>
        <dbReference type="ARBA" id="ARBA00001947"/>
    </source>
</evidence>
<evidence type="ECO:0000256" key="8">
    <source>
        <dbReference type="ARBA" id="ARBA00022833"/>
    </source>
</evidence>
<dbReference type="EC" id="3.1.2.6" evidence="5"/>
<comment type="caution">
    <text evidence="11">The sequence shown here is derived from an EMBL/GenBank/DDBJ whole genome shotgun (WGS) entry which is preliminary data.</text>
</comment>
<dbReference type="Pfam" id="PF16123">
    <property type="entry name" value="HAGH_C"/>
    <property type="match status" value="1"/>
</dbReference>
<comment type="similarity">
    <text evidence="4">Belongs to the metallo-beta-lactamase superfamily. Glyoxalase II family.</text>
</comment>
<dbReference type="InterPro" id="IPR036866">
    <property type="entry name" value="RibonucZ/Hydroxyglut_hydro"/>
</dbReference>
<evidence type="ECO:0000256" key="5">
    <source>
        <dbReference type="ARBA" id="ARBA00011917"/>
    </source>
</evidence>
<evidence type="ECO:0000256" key="7">
    <source>
        <dbReference type="ARBA" id="ARBA00022801"/>
    </source>
</evidence>
<dbReference type="PANTHER" id="PTHR11935:SF94">
    <property type="entry name" value="TENZING NORGAY, ISOFORM C"/>
    <property type="match status" value="1"/>
</dbReference>
<evidence type="ECO:0000313" key="12">
    <source>
        <dbReference type="Proteomes" id="UP000095605"/>
    </source>
</evidence>
<dbReference type="AlphaFoldDB" id="A0A1E5R3T5"/>
<dbReference type="GO" id="GO:0046872">
    <property type="term" value="F:metal ion binding"/>
    <property type="evidence" value="ECO:0007669"/>
    <property type="project" value="UniProtKB-KW"/>
</dbReference>
<evidence type="ECO:0000256" key="1">
    <source>
        <dbReference type="ARBA" id="ARBA00001623"/>
    </source>
</evidence>